<feature type="region of interest" description="Disordered" evidence="4">
    <location>
        <begin position="1"/>
        <end position="22"/>
    </location>
</feature>
<dbReference type="EMBL" id="WTPX01000018">
    <property type="protein sequence ID" value="NNJ24862.1"/>
    <property type="molecule type" value="Genomic_DNA"/>
</dbReference>
<evidence type="ECO:0000259" key="5">
    <source>
        <dbReference type="Pfam" id="PF00534"/>
    </source>
</evidence>
<evidence type="ECO:0000256" key="1">
    <source>
        <dbReference type="ARBA" id="ARBA00009481"/>
    </source>
</evidence>
<dbReference type="CDD" id="cd03801">
    <property type="entry name" value="GT4_PimA-like"/>
    <property type="match status" value="1"/>
</dbReference>
<evidence type="ECO:0000256" key="3">
    <source>
        <dbReference type="ARBA" id="ARBA00022679"/>
    </source>
</evidence>
<dbReference type="Proteomes" id="UP000609651">
    <property type="component" value="Unassembled WGS sequence"/>
</dbReference>
<gene>
    <name evidence="7" type="primary">mshA_5</name>
    <name evidence="7" type="ORF">LzC2_09230</name>
</gene>
<organism evidence="7 8">
    <name type="scientific">Alienimonas chondri</name>
    <dbReference type="NCBI Taxonomy" id="2681879"/>
    <lineage>
        <taxon>Bacteria</taxon>
        <taxon>Pseudomonadati</taxon>
        <taxon>Planctomycetota</taxon>
        <taxon>Planctomycetia</taxon>
        <taxon>Planctomycetales</taxon>
        <taxon>Planctomycetaceae</taxon>
        <taxon>Alienimonas</taxon>
    </lineage>
</organism>
<dbReference type="SUPFAM" id="SSF53756">
    <property type="entry name" value="UDP-Glycosyltransferase/glycogen phosphorylase"/>
    <property type="match status" value="1"/>
</dbReference>
<dbReference type="Pfam" id="PF00534">
    <property type="entry name" value="Glycos_transf_1"/>
    <property type="match status" value="1"/>
</dbReference>
<feature type="compositionally biased region" description="Low complexity" evidence="4">
    <location>
        <begin position="1"/>
        <end position="16"/>
    </location>
</feature>
<dbReference type="InterPro" id="IPR028098">
    <property type="entry name" value="Glyco_trans_4-like_N"/>
</dbReference>
<proteinExistence type="inferred from homology"/>
<protein>
    <submittedName>
        <fullName evidence="7">D-inositol-3-phosphate glycosyltransferase</fullName>
        <ecNumber evidence="7">2.4.1.250</ecNumber>
    </submittedName>
</protein>
<reference evidence="7 8" key="1">
    <citation type="journal article" date="2020" name="Syst. Appl. Microbiol.">
        <title>Alienimonas chondri sp. nov., a novel planctomycete isolated from the biofilm of the red alga Chondrus crispus.</title>
        <authorList>
            <person name="Vitorino I."/>
            <person name="Albuquerque L."/>
            <person name="Wiegand S."/>
            <person name="Kallscheuer N."/>
            <person name="da Costa M.S."/>
            <person name="Lobo-da-Cunha A."/>
            <person name="Jogler C."/>
            <person name="Lage O.M."/>
        </authorList>
    </citation>
    <scope>NUCLEOTIDE SEQUENCE [LARGE SCALE GENOMIC DNA]</scope>
    <source>
        <strain evidence="7 8">LzC2</strain>
    </source>
</reference>
<accession>A0ABX1VAF9</accession>
<evidence type="ECO:0000256" key="2">
    <source>
        <dbReference type="ARBA" id="ARBA00022676"/>
    </source>
</evidence>
<sequence>MTSTAAPAVSAAAPAPEKSGGRPPRRLLYIATNYGALSETFVSDLVADLAGRDWEVTVVCSDAVPNVVPPPGVALKAVRFAQLTSATDRLAGKLERTFRGASDWPRLMRSAARALGPAIAEARPDVAYVDDGRAASLAVGPLTAANVPFAVHFHGSDVTTSLADDAYRRSLPAVFDGAGALVTASHHMRRLLVLEGADPERCRVIRLAVRTDGVEPVPWAERRTQPPSVAYFGRLTAKKHPVALIEAFAIARRAVPNARLTMIGDGPERDRVVHRIKRLGLSDAVRLSPGVPRAEGLVTVAGHWVFAQHSVTAVSGDQEGFALSPAEAALLELPIVSTWHNGIPEHVADGETGLLVREHDYEAMGERLAELLADPDRCEAMGRAGRERVSALCPPNARGEAIDALLSELADQGGAG</sequence>
<feature type="domain" description="Glycosyl transferase family 1" evidence="5">
    <location>
        <begin position="223"/>
        <end position="388"/>
    </location>
</feature>
<evidence type="ECO:0000313" key="7">
    <source>
        <dbReference type="EMBL" id="NNJ24862.1"/>
    </source>
</evidence>
<dbReference type="Pfam" id="PF13579">
    <property type="entry name" value="Glyco_trans_4_4"/>
    <property type="match status" value="1"/>
</dbReference>
<keyword evidence="2 7" id="KW-0328">Glycosyltransferase</keyword>
<feature type="domain" description="Glycosyltransferase subfamily 4-like N-terminal" evidence="6">
    <location>
        <begin position="39"/>
        <end position="206"/>
    </location>
</feature>
<evidence type="ECO:0000259" key="6">
    <source>
        <dbReference type="Pfam" id="PF13579"/>
    </source>
</evidence>
<dbReference type="GO" id="GO:0102710">
    <property type="term" value="F:D-inositol-3-phosphate glycosyltransferase activity"/>
    <property type="evidence" value="ECO:0007669"/>
    <property type="project" value="UniProtKB-EC"/>
</dbReference>
<dbReference type="EC" id="2.4.1.250" evidence="7"/>
<evidence type="ECO:0000313" key="8">
    <source>
        <dbReference type="Proteomes" id="UP000609651"/>
    </source>
</evidence>
<keyword evidence="3 7" id="KW-0808">Transferase</keyword>
<keyword evidence="8" id="KW-1185">Reference proteome</keyword>
<dbReference type="PANTHER" id="PTHR12526">
    <property type="entry name" value="GLYCOSYLTRANSFERASE"/>
    <property type="match status" value="1"/>
</dbReference>
<evidence type="ECO:0000256" key="4">
    <source>
        <dbReference type="SAM" id="MobiDB-lite"/>
    </source>
</evidence>
<comment type="similarity">
    <text evidence="1">Belongs to the glycosyltransferase group 1 family. Glycosyltransferase 4 subfamily.</text>
</comment>
<name>A0ABX1VAF9_9PLAN</name>
<dbReference type="Gene3D" id="3.40.50.2000">
    <property type="entry name" value="Glycogen Phosphorylase B"/>
    <property type="match status" value="2"/>
</dbReference>
<dbReference type="InterPro" id="IPR001296">
    <property type="entry name" value="Glyco_trans_1"/>
</dbReference>
<comment type="caution">
    <text evidence="7">The sequence shown here is derived from an EMBL/GenBank/DDBJ whole genome shotgun (WGS) entry which is preliminary data.</text>
</comment>
<dbReference type="RefSeq" id="WP_171184257.1">
    <property type="nucleotide sequence ID" value="NZ_WTPX01000018.1"/>
</dbReference>
<dbReference type="PANTHER" id="PTHR12526:SF640">
    <property type="entry name" value="COLANIC ACID BIOSYNTHESIS GLYCOSYLTRANSFERASE WCAL-RELATED"/>
    <property type="match status" value="1"/>
</dbReference>